<dbReference type="STRING" id="311402.Avi_2747"/>
<dbReference type="KEGG" id="avi:Avi_2747"/>
<proteinExistence type="predicted"/>
<dbReference type="EMBL" id="CP000633">
    <property type="protein sequence ID" value="ACM36981.1"/>
    <property type="molecule type" value="Genomic_DNA"/>
</dbReference>
<protein>
    <submittedName>
        <fullName evidence="1">Uncharacterized protein</fullName>
    </submittedName>
</protein>
<gene>
    <name evidence="1" type="ordered locus">Avi_2747</name>
</gene>
<name>B9JXK4_ALLAM</name>
<sequence length="278" mass="31203">MKRPKGKPRFRGGMPRRDNVRYDRQLIERSSPGALPAVLPLAHVTAAWLAKEIVRDRTFATKWCDVFEKELLYFFVLRPAYRSRYGDQESHQLTRFPVVFIVKPSAIPSPAHVYPFDTGAAAKGAFTKQADPLVFLEDYAVAASHAGAAGHVGWAFASLSSYYQGDLRQNILEDVPLSESVTRGYVDVARMGIEGSNQHDKRASTVEIASSHNVPLQDNIELVIFPKQYLEGSTLYDEVVALGAEVELYDWQPNKAPDEFQEEVMNIAKAWYARKGIL</sequence>
<dbReference type="Proteomes" id="UP000001596">
    <property type="component" value="Chromosome 1"/>
</dbReference>
<organism evidence="1 2">
    <name type="scientific">Allorhizobium ampelinum (strain ATCC BAA-846 / DSM 112012 / S4)</name>
    <name type="common">Agrobacterium vitis (strain S4)</name>
    <dbReference type="NCBI Taxonomy" id="311402"/>
    <lineage>
        <taxon>Bacteria</taxon>
        <taxon>Pseudomonadati</taxon>
        <taxon>Pseudomonadota</taxon>
        <taxon>Alphaproteobacteria</taxon>
        <taxon>Hyphomicrobiales</taxon>
        <taxon>Rhizobiaceae</taxon>
        <taxon>Rhizobium/Agrobacterium group</taxon>
        <taxon>Allorhizobium</taxon>
        <taxon>Allorhizobium ampelinum</taxon>
    </lineage>
</organism>
<evidence type="ECO:0000313" key="2">
    <source>
        <dbReference type="Proteomes" id="UP000001596"/>
    </source>
</evidence>
<keyword evidence="2" id="KW-1185">Reference proteome</keyword>
<dbReference type="HOGENOM" id="CLU_1030362_0_0_5"/>
<evidence type="ECO:0000313" key="1">
    <source>
        <dbReference type="EMBL" id="ACM36981.1"/>
    </source>
</evidence>
<dbReference type="eggNOG" id="ENOG50335MX">
    <property type="taxonomic scope" value="Bacteria"/>
</dbReference>
<dbReference type="AlphaFoldDB" id="B9JXK4"/>
<reference evidence="1 2" key="1">
    <citation type="journal article" date="2009" name="J. Bacteriol.">
        <title>Genome sequences of three Agrobacterium biovars help elucidate the evolution of multichromosome genomes in bacteria.</title>
        <authorList>
            <person name="Slater S.C."/>
            <person name="Goldman B.S."/>
            <person name="Goodner B."/>
            <person name="Setubal J.C."/>
            <person name="Farrand S.K."/>
            <person name="Nester E.W."/>
            <person name="Burr T.J."/>
            <person name="Banta L."/>
            <person name="Dickerman A.W."/>
            <person name="Paulsen I."/>
            <person name="Otten L."/>
            <person name="Suen G."/>
            <person name="Welch R."/>
            <person name="Almeida N.F."/>
            <person name="Arnold F."/>
            <person name="Burton O.T."/>
            <person name="Du Z."/>
            <person name="Ewing A."/>
            <person name="Godsy E."/>
            <person name="Heisel S."/>
            <person name="Houmiel K.L."/>
            <person name="Jhaveri J."/>
            <person name="Lu J."/>
            <person name="Miller N.M."/>
            <person name="Norton S."/>
            <person name="Chen Q."/>
            <person name="Phoolcharoen W."/>
            <person name="Ohlin V."/>
            <person name="Ondrusek D."/>
            <person name="Pride N."/>
            <person name="Stricklin S.L."/>
            <person name="Sun J."/>
            <person name="Wheeler C."/>
            <person name="Wilson L."/>
            <person name="Zhu H."/>
            <person name="Wood D.W."/>
        </authorList>
    </citation>
    <scope>NUCLEOTIDE SEQUENCE [LARGE SCALE GENOMIC DNA]</scope>
    <source>
        <strain evidence="2">S4 / ATCC BAA-846</strain>
    </source>
</reference>
<accession>B9JXK4</accession>